<gene>
    <name evidence="1" type="ORF">Fcan01_26777</name>
</gene>
<name>A0A226CZR3_FOLCA</name>
<dbReference type="Proteomes" id="UP000198287">
    <property type="component" value="Unassembled WGS sequence"/>
</dbReference>
<keyword evidence="2" id="KW-1185">Reference proteome</keyword>
<sequence length="194" mass="22503">MFQKRNRRFLKSLEPAMKIGKIDGQIFTIRRPAYLFQRGEFPLPWGTLTDRLTSETTTIRVNPSSSRISELIRRLNELCNSAKRTLVEEPYQDEEWLWWASSPRSQGGEDKGKIGGEDKLVGAEMGRDLSPDFKELIEFFPRVAGVQGRGDIEEEKRAREYFRLSMFARPEKDVIKPVALPRLGRRPLRQLIAH</sequence>
<accession>A0A226CZR3</accession>
<organism evidence="1 2">
    <name type="scientific">Folsomia candida</name>
    <name type="common">Springtail</name>
    <dbReference type="NCBI Taxonomy" id="158441"/>
    <lineage>
        <taxon>Eukaryota</taxon>
        <taxon>Metazoa</taxon>
        <taxon>Ecdysozoa</taxon>
        <taxon>Arthropoda</taxon>
        <taxon>Hexapoda</taxon>
        <taxon>Collembola</taxon>
        <taxon>Entomobryomorpha</taxon>
        <taxon>Isotomoidea</taxon>
        <taxon>Isotomidae</taxon>
        <taxon>Proisotominae</taxon>
        <taxon>Folsomia</taxon>
    </lineage>
</organism>
<comment type="caution">
    <text evidence="1">The sequence shown here is derived from an EMBL/GenBank/DDBJ whole genome shotgun (WGS) entry which is preliminary data.</text>
</comment>
<reference evidence="1 2" key="1">
    <citation type="submission" date="2015-12" db="EMBL/GenBank/DDBJ databases">
        <title>The genome of Folsomia candida.</title>
        <authorList>
            <person name="Faddeeva A."/>
            <person name="Derks M.F."/>
            <person name="Anvar Y."/>
            <person name="Smit S."/>
            <person name="Van Straalen N."/>
            <person name="Roelofs D."/>
        </authorList>
    </citation>
    <scope>NUCLEOTIDE SEQUENCE [LARGE SCALE GENOMIC DNA]</scope>
    <source>
        <strain evidence="1 2">VU population</strain>
        <tissue evidence="1">Whole body</tissue>
    </source>
</reference>
<evidence type="ECO:0000313" key="2">
    <source>
        <dbReference type="Proteomes" id="UP000198287"/>
    </source>
</evidence>
<dbReference type="AlphaFoldDB" id="A0A226CZR3"/>
<evidence type="ECO:0000313" key="1">
    <source>
        <dbReference type="EMBL" id="OXA38469.1"/>
    </source>
</evidence>
<protein>
    <submittedName>
        <fullName evidence="1">Uncharacterized protein</fullName>
    </submittedName>
</protein>
<proteinExistence type="predicted"/>
<dbReference type="EMBL" id="LNIX01000045">
    <property type="protein sequence ID" value="OXA38469.1"/>
    <property type="molecule type" value="Genomic_DNA"/>
</dbReference>